<reference evidence="2 3" key="1">
    <citation type="submission" date="2013-07" db="EMBL/GenBank/DDBJ databases">
        <title>The Genome Sequence of Kwoniella mangroviensis CBS10435.</title>
        <authorList>
            <consortium name="The Broad Institute Genome Sequencing Platform"/>
            <person name="Cuomo C."/>
            <person name="Litvintseva A."/>
            <person name="Chen Y."/>
            <person name="Heitman J."/>
            <person name="Sun S."/>
            <person name="Springer D."/>
            <person name="Dromer F."/>
            <person name="Young S.K."/>
            <person name="Zeng Q."/>
            <person name="Gargeya S."/>
            <person name="Fitzgerald M."/>
            <person name="Abouelleil A."/>
            <person name="Alvarado L."/>
            <person name="Berlin A.M."/>
            <person name="Chapman S.B."/>
            <person name="Dewar J."/>
            <person name="Goldberg J."/>
            <person name="Griggs A."/>
            <person name="Gujja S."/>
            <person name="Hansen M."/>
            <person name="Howarth C."/>
            <person name="Imamovic A."/>
            <person name="Larimer J."/>
            <person name="McCowan C."/>
            <person name="Murphy C."/>
            <person name="Pearson M."/>
            <person name="Priest M."/>
            <person name="Roberts A."/>
            <person name="Saif S."/>
            <person name="Shea T."/>
            <person name="Sykes S."/>
            <person name="Wortman J."/>
            <person name="Nusbaum C."/>
            <person name="Birren B."/>
        </authorList>
    </citation>
    <scope>NUCLEOTIDE SEQUENCE [LARGE SCALE GENOMIC DNA]</scope>
    <source>
        <strain evidence="2 3">CBS 10435</strain>
    </source>
</reference>
<feature type="region of interest" description="Disordered" evidence="1">
    <location>
        <begin position="134"/>
        <end position="154"/>
    </location>
</feature>
<evidence type="ECO:0000313" key="2">
    <source>
        <dbReference type="EMBL" id="OCF61399.1"/>
    </source>
</evidence>
<protein>
    <submittedName>
        <fullName evidence="2">Uncharacterized protein</fullName>
    </submittedName>
</protein>
<evidence type="ECO:0000256" key="1">
    <source>
        <dbReference type="SAM" id="MobiDB-lite"/>
    </source>
</evidence>
<evidence type="ECO:0000313" key="3">
    <source>
        <dbReference type="Proteomes" id="UP000092583"/>
    </source>
</evidence>
<organism evidence="2 3">
    <name type="scientific">Kwoniella mangroviensis CBS 10435</name>
    <dbReference type="NCBI Taxonomy" id="1331196"/>
    <lineage>
        <taxon>Eukaryota</taxon>
        <taxon>Fungi</taxon>
        <taxon>Dikarya</taxon>
        <taxon>Basidiomycota</taxon>
        <taxon>Agaricomycotina</taxon>
        <taxon>Tremellomycetes</taxon>
        <taxon>Tremellales</taxon>
        <taxon>Cryptococcaceae</taxon>
        <taxon>Kwoniella</taxon>
    </lineage>
</organism>
<gene>
    <name evidence="2" type="ORF">L486_01047</name>
</gene>
<dbReference type="Proteomes" id="UP000092583">
    <property type="component" value="Unassembled WGS sequence"/>
</dbReference>
<proteinExistence type="predicted"/>
<sequence length="154" mass="17388">MGTPAPTTTTCMINASGGFTECTDENTAYIRQGLQRSTLMLIRFRPSELLQDSDNTLPLPDRNAVYYITPDKTSETVQDFIEYLNLPMIIDTLYGENIIPETTRGMLLGQGESEASAWFYNNASRQPSYTVITPSSRLRSSDPGRSRRSRRIHR</sequence>
<dbReference type="AlphaFoldDB" id="A0A1B9J0U0"/>
<keyword evidence="3" id="KW-1185">Reference proteome</keyword>
<reference evidence="3" key="2">
    <citation type="submission" date="2013-12" db="EMBL/GenBank/DDBJ databases">
        <title>Evolution of pathogenesis and genome organization in the Tremellales.</title>
        <authorList>
            <person name="Cuomo C."/>
            <person name="Litvintseva A."/>
            <person name="Heitman J."/>
            <person name="Chen Y."/>
            <person name="Sun S."/>
            <person name="Springer D."/>
            <person name="Dromer F."/>
            <person name="Young S."/>
            <person name="Zeng Q."/>
            <person name="Chapman S."/>
            <person name="Gujja S."/>
            <person name="Saif S."/>
            <person name="Birren B."/>
        </authorList>
    </citation>
    <scope>NUCLEOTIDE SEQUENCE [LARGE SCALE GENOMIC DNA]</scope>
    <source>
        <strain evidence="3">CBS 10435</strain>
    </source>
</reference>
<dbReference type="EMBL" id="KI669459">
    <property type="protein sequence ID" value="OCF61399.1"/>
    <property type="molecule type" value="Genomic_DNA"/>
</dbReference>
<accession>A0A1B9J0U0</accession>
<name>A0A1B9J0U0_9TREE</name>